<dbReference type="AlphaFoldDB" id="A0AAD6XEB2"/>
<dbReference type="Proteomes" id="UP001218188">
    <property type="component" value="Unassembled WGS sequence"/>
</dbReference>
<dbReference type="Gene3D" id="3.80.10.10">
    <property type="entry name" value="Ribonuclease Inhibitor"/>
    <property type="match status" value="1"/>
</dbReference>
<dbReference type="SUPFAM" id="SSF52047">
    <property type="entry name" value="RNI-like"/>
    <property type="match status" value="1"/>
</dbReference>
<gene>
    <name evidence="2" type="ORF">C8F04DRAFT_1228546</name>
</gene>
<name>A0AAD6XEB2_9AGAR</name>
<feature type="compositionally biased region" description="Acidic residues" evidence="1">
    <location>
        <begin position="434"/>
        <end position="457"/>
    </location>
</feature>
<evidence type="ECO:0000313" key="2">
    <source>
        <dbReference type="EMBL" id="KAJ7044796.1"/>
    </source>
</evidence>
<dbReference type="EMBL" id="JARJCM010000006">
    <property type="protein sequence ID" value="KAJ7044796.1"/>
    <property type="molecule type" value="Genomic_DNA"/>
</dbReference>
<dbReference type="InterPro" id="IPR032675">
    <property type="entry name" value="LRR_dom_sf"/>
</dbReference>
<protein>
    <submittedName>
        <fullName evidence="2">Uncharacterized protein</fullName>
    </submittedName>
</protein>
<feature type="region of interest" description="Disordered" evidence="1">
    <location>
        <begin position="419"/>
        <end position="457"/>
    </location>
</feature>
<reference evidence="2" key="1">
    <citation type="submission" date="2023-03" db="EMBL/GenBank/DDBJ databases">
        <title>Massive genome expansion in bonnet fungi (Mycena s.s.) driven by repeated elements and novel gene families across ecological guilds.</title>
        <authorList>
            <consortium name="Lawrence Berkeley National Laboratory"/>
            <person name="Harder C.B."/>
            <person name="Miyauchi S."/>
            <person name="Viragh M."/>
            <person name="Kuo A."/>
            <person name="Thoen E."/>
            <person name="Andreopoulos B."/>
            <person name="Lu D."/>
            <person name="Skrede I."/>
            <person name="Drula E."/>
            <person name="Henrissat B."/>
            <person name="Morin E."/>
            <person name="Kohler A."/>
            <person name="Barry K."/>
            <person name="LaButti K."/>
            <person name="Morin E."/>
            <person name="Salamov A."/>
            <person name="Lipzen A."/>
            <person name="Mereny Z."/>
            <person name="Hegedus B."/>
            <person name="Baldrian P."/>
            <person name="Stursova M."/>
            <person name="Weitz H."/>
            <person name="Taylor A."/>
            <person name="Grigoriev I.V."/>
            <person name="Nagy L.G."/>
            <person name="Martin F."/>
            <person name="Kauserud H."/>
        </authorList>
    </citation>
    <scope>NUCLEOTIDE SEQUENCE</scope>
    <source>
        <strain evidence="2">CBHHK200</strain>
    </source>
</reference>
<evidence type="ECO:0000313" key="3">
    <source>
        <dbReference type="Proteomes" id="UP001218188"/>
    </source>
</evidence>
<comment type="caution">
    <text evidence="2">The sequence shown here is derived from an EMBL/GenBank/DDBJ whole genome shotgun (WGS) entry which is preliminary data.</text>
</comment>
<sequence length="457" mass="52643">MRFPAVSQIPIEIWHEIAAHNADDRPSLFAMALVSTALHFSAIEQLFSSVCFSCDQDISWWNTMVERTPRLQTIVRTVTFSGYPRSGWAQSPKRLREAVVPPQILPMPNVRIVQWNASSIDISMAVQHLALFPNMKELHLSNMKFNSFDDIARLLGACGPLRVLSFRDTDRVEDSDSDSDFEIPRAVQPANTPWTLDLTAIEELTFIDCGPEDVFLFGLMENSWPARLKSLTFDGEYRCSGPEMEKFLRLVAPSLVNLAVYSHPERDEELQVVEMFKRLPAFPALNTLSLSLDAGSHAEAAITVLGSAPLLSTIILQIPLLNEDEEDDREYFREIIGSAFPWRKRESMKCAVTKKFPLIRRIVFHFRVPDNSPIHFRRGLRRWMERQLSERLEETREDLTEYLKVGWFDYDLNPVEYSKTTGKPQWKLRNLPEPDTESSEYESESWDDDGSENYDDW</sequence>
<keyword evidence="3" id="KW-1185">Reference proteome</keyword>
<evidence type="ECO:0000256" key="1">
    <source>
        <dbReference type="SAM" id="MobiDB-lite"/>
    </source>
</evidence>
<organism evidence="2 3">
    <name type="scientific">Mycena alexandri</name>
    <dbReference type="NCBI Taxonomy" id="1745969"/>
    <lineage>
        <taxon>Eukaryota</taxon>
        <taxon>Fungi</taxon>
        <taxon>Dikarya</taxon>
        <taxon>Basidiomycota</taxon>
        <taxon>Agaricomycotina</taxon>
        <taxon>Agaricomycetes</taxon>
        <taxon>Agaricomycetidae</taxon>
        <taxon>Agaricales</taxon>
        <taxon>Marasmiineae</taxon>
        <taxon>Mycenaceae</taxon>
        <taxon>Mycena</taxon>
    </lineage>
</organism>
<accession>A0AAD6XEB2</accession>
<proteinExistence type="predicted"/>